<evidence type="ECO:0000256" key="7">
    <source>
        <dbReference type="SAM" id="MobiDB-lite"/>
    </source>
</evidence>
<dbReference type="PANTHER" id="PTHR32309:SF13">
    <property type="entry name" value="FERRIC ENTEROBACTIN TRANSPORT PROTEIN FEPE"/>
    <property type="match status" value="1"/>
</dbReference>
<comment type="subcellular location">
    <subcellularLocation>
        <location evidence="1">Cell membrane</location>
        <topology evidence="1">Multi-pass membrane protein</topology>
    </subcellularLocation>
</comment>
<dbReference type="EMBL" id="BSNS01000020">
    <property type="protein sequence ID" value="GLQ56336.1"/>
    <property type="molecule type" value="Genomic_DNA"/>
</dbReference>
<keyword evidence="11" id="KW-1185">Reference proteome</keyword>
<feature type="compositionally biased region" description="Acidic residues" evidence="7">
    <location>
        <begin position="563"/>
        <end position="593"/>
    </location>
</feature>
<evidence type="ECO:0000256" key="6">
    <source>
        <dbReference type="SAM" id="Coils"/>
    </source>
</evidence>
<dbReference type="InterPro" id="IPR050445">
    <property type="entry name" value="Bact_polysacc_biosynth/exp"/>
</dbReference>
<sequence length="794" mass="84235">MSNDWQAARDARIDMAAIVAAVLARAPRIIVLTLLALAVTYVVLLFTPRLYESTASILVEPRANIYVRATDEPAPTLSGGEAGVVSSQIELVKSRDTLLGVIEETDLHSVPEFNGGDGGFSVGALVTRLLGRSPATTQASDEAVLTTLLGRMSVVQQRDSRVINISVRSRDPDLAARLANAIASAHVRRRAQLSLSDTAEASDWLREEIDRLRVSVAEAEKAVAEFRVANDLFSGTNNTSLLDQQLSTISTQISTAQERKNQALSRAAMIRGLIERGQSIETVPAVQDSAVIQQLTQERARLQGERAQLSATLLPNHPSVQAVAAQIGELDAQLREEARRIAAALEAEAEIEASTEQSLRAELETLKGSASTATRETVTLQGLIREAEAERSLLESYLRRYSEAASRTDTNSALPDVRVVSEAAPSASPAAPQTTLILAAVGVVALVSQVGIVIFSELISGRAIRETGRPVDEDQAVEDATPEEAPIELPVYADDLADHPSQDLYAGSREEPEVGEPVEDDVYPAEPYVPAMVEEVEADEVDVEEVGNEGDESRPDSAQFGAPEDDLAPDIDALADEPDSLGDEEEPSAEFADEPAVAPSLASETVGATTGGAFLEDHARLSSDLALGRCRIVVLAGHRDAAESEMLAEVLADETLRRGVSVALIDAAGAGTSGEMGIADLSTGAASFGDVVHKSADGNFAEVPWGQGTFFDRRSTRPATLVEALSDIYEVVIVMTGKLGMASTLPAFADVADRLVLVSRDEAEAGDIEDLRQELAAAGYGEADLVRTPDSVAA</sequence>
<name>A0ABQ5W986_9HYPH</name>
<protein>
    <recommendedName>
        <fullName evidence="9">Polysaccharide chain length determinant N-terminal domain-containing protein</fullName>
    </recommendedName>
</protein>
<accession>A0ABQ5W986</accession>
<evidence type="ECO:0000256" key="8">
    <source>
        <dbReference type="SAM" id="Phobius"/>
    </source>
</evidence>
<evidence type="ECO:0000256" key="5">
    <source>
        <dbReference type="ARBA" id="ARBA00023136"/>
    </source>
</evidence>
<gene>
    <name evidence="10" type="ORF">GCM10010862_35950</name>
</gene>
<dbReference type="Gene3D" id="3.40.50.300">
    <property type="entry name" value="P-loop containing nucleotide triphosphate hydrolases"/>
    <property type="match status" value="1"/>
</dbReference>
<reference evidence="11" key="1">
    <citation type="journal article" date="2019" name="Int. J. Syst. Evol. Microbiol.">
        <title>The Global Catalogue of Microorganisms (GCM) 10K type strain sequencing project: providing services to taxonomists for standard genome sequencing and annotation.</title>
        <authorList>
            <consortium name="The Broad Institute Genomics Platform"/>
            <consortium name="The Broad Institute Genome Sequencing Center for Infectious Disease"/>
            <person name="Wu L."/>
            <person name="Ma J."/>
        </authorList>
    </citation>
    <scope>NUCLEOTIDE SEQUENCE [LARGE SCALE GENOMIC DNA]</scope>
    <source>
        <strain evidence="11">NBRC 112416</strain>
    </source>
</reference>
<feature type="region of interest" description="Disordered" evidence="7">
    <location>
        <begin position="498"/>
        <end position="521"/>
    </location>
</feature>
<evidence type="ECO:0000256" key="1">
    <source>
        <dbReference type="ARBA" id="ARBA00004651"/>
    </source>
</evidence>
<evidence type="ECO:0000313" key="10">
    <source>
        <dbReference type="EMBL" id="GLQ56336.1"/>
    </source>
</evidence>
<dbReference type="Pfam" id="PF02706">
    <property type="entry name" value="Wzz"/>
    <property type="match status" value="1"/>
</dbReference>
<feature type="transmembrane region" description="Helical" evidence="8">
    <location>
        <begin position="29"/>
        <end position="51"/>
    </location>
</feature>
<dbReference type="RefSeq" id="WP_284341750.1">
    <property type="nucleotide sequence ID" value="NZ_BSNS01000020.1"/>
</dbReference>
<keyword evidence="3 8" id="KW-0812">Transmembrane</keyword>
<dbReference type="InterPro" id="IPR003856">
    <property type="entry name" value="LPS_length_determ_N"/>
</dbReference>
<organism evidence="10 11">
    <name type="scientific">Devosia nitrariae</name>
    <dbReference type="NCBI Taxonomy" id="2071872"/>
    <lineage>
        <taxon>Bacteria</taxon>
        <taxon>Pseudomonadati</taxon>
        <taxon>Pseudomonadota</taxon>
        <taxon>Alphaproteobacteria</taxon>
        <taxon>Hyphomicrobiales</taxon>
        <taxon>Devosiaceae</taxon>
        <taxon>Devosia</taxon>
    </lineage>
</organism>
<comment type="caution">
    <text evidence="10">The sequence shown here is derived from an EMBL/GenBank/DDBJ whole genome shotgun (WGS) entry which is preliminary data.</text>
</comment>
<keyword evidence="2" id="KW-1003">Cell membrane</keyword>
<evidence type="ECO:0000256" key="3">
    <source>
        <dbReference type="ARBA" id="ARBA00022692"/>
    </source>
</evidence>
<dbReference type="InterPro" id="IPR027417">
    <property type="entry name" value="P-loop_NTPase"/>
</dbReference>
<feature type="compositionally biased region" description="Acidic residues" evidence="7">
    <location>
        <begin position="540"/>
        <end position="550"/>
    </location>
</feature>
<feature type="region of interest" description="Disordered" evidence="7">
    <location>
        <begin position="540"/>
        <end position="599"/>
    </location>
</feature>
<evidence type="ECO:0000256" key="4">
    <source>
        <dbReference type="ARBA" id="ARBA00022989"/>
    </source>
</evidence>
<feature type="domain" description="Polysaccharide chain length determinant N-terminal" evidence="9">
    <location>
        <begin position="12"/>
        <end position="104"/>
    </location>
</feature>
<dbReference type="Proteomes" id="UP001156691">
    <property type="component" value="Unassembled WGS sequence"/>
</dbReference>
<proteinExistence type="predicted"/>
<keyword evidence="6" id="KW-0175">Coiled coil</keyword>
<keyword evidence="5 8" id="KW-0472">Membrane</keyword>
<evidence type="ECO:0000313" key="11">
    <source>
        <dbReference type="Proteomes" id="UP001156691"/>
    </source>
</evidence>
<evidence type="ECO:0000256" key="2">
    <source>
        <dbReference type="ARBA" id="ARBA00022475"/>
    </source>
</evidence>
<feature type="coiled-coil region" evidence="6">
    <location>
        <begin position="344"/>
        <end position="404"/>
    </location>
</feature>
<evidence type="ECO:0000259" key="9">
    <source>
        <dbReference type="Pfam" id="PF02706"/>
    </source>
</evidence>
<keyword evidence="4 8" id="KW-1133">Transmembrane helix</keyword>
<dbReference type="PANTHER" id="PTHR32309">
    <property type="entry name" value="TYROSINE-PROTEIN KINASE"/>
    <property type="match status" value="1"/>
</dbReference>